<dbReference type="InterPro" id="IPR012910">
    <property type="entry name" value="Plug_dom"/>
</dbReference>
<evidence type="ECO:0000259" key="1">
    <source>
        <dbReference type="Pfam" id="PF07715"/>
    </source>
</evidence>
<dbReference type="SUPFAM" id="SSF49464">
    <property type="entry name" value="Carboxypeptidase regulatory domain-like"/>
    <property type="match status" value="1"/>
</dbReference>
<proteinExistence type="predicted"/>
<dbReference type="AlphaFoldDB" id="A0A934X290"/>
<name>A0A934X290_9BACT</name>
<organism evidence="2 3">
    <name type="scientific">Marivirga aurantiaca</name>
    <dbReference type="NCBI Taxonomy" id="2802615"/>
    <lineage>
        <taxon>Bacteria</taxon>
        <taxon>Pseudomonadati</taxon>
        <taxon>Bacteroidota</taxon>
        <taxon>Cytophagia</taxon>
        <taxon>Cytophagales</taxon>
        <taxon>Marivirgaceae</taxon>
        <taxon>Marivirga</taxon>
    </lineage>
</organism>
<comment type="caution">
    <text evidence="2">The sequence shown here is derived from an EMBL/GenBank/DDBJ whole genome shotgun (WGS) entry which is preliminary data.</text>
</comment>
<evidence type="ECO:0000313" key="2">
    <source>
        <dbReference type="EMBL" id="MBK6266990.1"/>
    </source>
</evidence>
<dbReference type="RefSeq" id="WP_201432676.1">
    <property type="nucleotide sequence ID" value="NZ_JAEQBW010000013.1"/>
</dbReference>
<accession>A0A934X290</accession>
<feature type="domain" description="TonB-dependent receptor plug" evidence="1">
    <location>
        <begin position="136"/>
        <end position="214"/>
    </location>
</feature>
<dbReference type="Pfam" id="PF13715">
    <property type="entry name" value="CarbopepD_reg_2"/>
    <property type="match status" value="1"/>
</dbReference>
<keyword evidence="2" id="KW-0675">Receptor</keyword>
<sequence>MKTFITFVLMISASVGIAQTEIKGIVKDSKGEPLPGVNVFIQNTYDGTSTKPDGSFSFSSDETGDQILILQSVGFKKQELSVQLTGEPIENNVTLKESIDQLNAVTITAGAMEASDENKAVVLKPLDIVTTPSAMGDVVGALQTLPGTSTVGNDGRLFVRGGDASETAIFIDGLKVGNAFGTTANNVPTRTRFNPNLFKGSFFSTGGYSAEYGQALSSALVLNTVDIPVRNQGDISLMSVGGGYAQTLVGEKNSLTASANYFDLTPYQSLVKQNFDWERSPHGWDASISARQKWGNSGMVKAYLHKESSGMEIWQAEPGVDGKGSLVKIKNDYTYAQSSFKQIGKNDWSYTGGLSYSLNKDQIKLGGLDIVQQTELFHAKGVAVKDFSPAFSTKMGVETYWSGYEQSLVSEDLSRNFMDQQYNAFIESDYYVNNQLIFRGGLRSGYSKLNDELWIDPRASVSYKFRSDGQISFAYGTFSQLPEERFRVVDNELGNTKATHWILNYFHSKNGRTFRAEAFYKGYDQLLTFEGDVQFPEQLRLDGNGVAKGMDFFFRDNKTFKNTDFWITYSLVDSERKFGGYQTSVQPGFAPLHNGSVVVKHFISPLKSQIGMSFSMNDGYTYTNPNIPGEQNSKTKSYQDLSLSWSYLPKPNLIIHLACSNVLGRNNVFGYQYASETNDNNLFTGMPIQQGAPRFLFLGVFLTLSSDKKANQLNNL</sequence>
<protein>
    <submittedName>
        <fullName evidence="2">TonB-dependent receptor</fullName>
    </submittedName>
</protein>
<dbReference type="EMBL" id="JAEQBW010000013">
    <property type="protein sequence ID" value="MBK6266990.1"/>
    <property type="molecule type" value="Genomic_DNA"/>
</dbReference>
<dbReference type="Pfam" id="PF07715">
    <property type="entry name" value="Plug"/>
    <property type="match status" value="1"/>
</dbReference>
<dbReference type="InterPro" id="IPR037066">
    <property type="entry name" value="Plug_dom_sf"/>
</dbReference>
<gene>
    <name evidence="2" type="ORF">JKA74_18240</name>
</gene>
<reference evidence="2" key="1">
    <citation type="submission" date="2021-01" db="EMBL/GenBank/DDBJ databases">
        <title>Marivirga aurantiaca sp. nov., isolated from intertidal surface sediments.</title>
        <authorList>
            <person name="Zhang M."/>
        </authorList>
    </citation>
    <scope>NUCLEOTIDE SEQUENCE</scope>
    <source>
        <strain evidence="2">S37H4</strain>
    </source>
</reference>
<keyword evidence="3" id="KW-1185">Reference proteome</keyword>
<dbReference type="Gene3D" id="2.60.40.1120">
    <property type="entry name" value="Carboxypeptidase-like, regulatory domain"/>
    <property type="match status" value="1"/>
</dbReference>
<evidence type="ECO:0000313" key="3">
    <source>
        <dbReference type="Proteomes" id="UP000611723"/>
    </source>
</evidence>
<dbReference type="SUPFAM" id="SSF56935">
    <property type="entry name" value="Porins"/>
    <property type="match status" value="1"/>
</dbReference>
<dbReference type="Proteomes" id="UP000611723">
    <property type="component" value="Unassembled WGS sequence"/>
</dbReference>
<dbReference type="Gene3D" id="2.170.130.10">
    <property type="entry name" value="TonB-dependent receptor, plug domain"/>
    <property type="match status" value="1"/>
</dbReference>
<dbReference type="InterPro" id="IPR008969">
    <property type="entry name" value="CarboxyPept-like_regulatory"/>
</dbReference>